<evidence type="ECO:0000313" key="17">
    <source>
        <dbReference type="Proteomes" id="UP000009168"/>
    </source>
</evidence>
<dbReference type="RefSeq" id="XP_001012670.1">
    <property type="nucleotide sequence ID" value="XM_001012670.1"/>
</dbReference>
<evidence type="ECO:0000313" key="16">
    <source>
        <dbReference type="EMBL" id="EAR92425.1"/>
    </source>
</evidence>
<evidence type="ECO:0000259" key="15">
    <source>
        <dbReference type="Pfam" id="PF14413"/>
    </source>
</evidence>
<dbReference type="HOGENOM" id="CLU_044271_1_0_1"/>
<evidence type="ECO:0000256" key="4">
    <source>
        <dbReference type="ARBA" id="ARBA00022694"/>
    </source>
</evidence>
<feature type="binding site" evidence="11">
    <location>
        <begin position="75"/>
        <end position="76"/>
    </location>
    <ligand>
        <name>GTP</name>
        <dbReference type="ChEBI" id="CHEBI:37565"/>
    </ligand>
</feature>
<keyword evidence="9 10" id="KW-0342">GTP-binding</keyword>
<proteinExistence type="inferred from homology"/>
<feature type="compositionally biased region" description="Basic and acidic residues" evidence="13">
    <location>
        <begin position="260"/>
        <end position="283"/>
    </location>
</feature>
<keyword evidence="17" id="KW-1185">Reference proteome</keyword>
<dbReference type="PANTHER" id="PTHR12729">
    <property type="entry name" value="TRNA(HIS) GUANYLYLTRANSFERASE-RELATED"/>
    <property type="match status" value="1"/>
</dbReference>
<dbReference type="GO" id="GO:0005525">
    <property type="term" value="F:GTP binding"/>
    <property type="evidence" value="ECO:0007669"/>
    <property type="project" value="UniProtKB-UniRule"/>
</dbReference>
<dbReference type="InParanoid" id="Q236S5"/>
<evidence type="ECO:0000256" key="2">
    <source>
        <dbReference type="ARBA" id="ARBA00012511"/>
    </source>
</evidence>
<reference evidence="17" key="1">
    <citation type="journal article" date="2006" name="PLoS Biol.">
        <title>Macronuclear genome sequence of the ciliate Tetrahymena thermophila, a model eukaryote.</title>
        <authorList>
            <person name="Eisen J.A."/>
            <person name="Coyne R.S."/>
            <person name="Wu M."/>
            <person name="Wu D."/>
            <person name="Thiagarajan M."/>
            <person name="Wortman J.R."/>
            <person name="Badger J.H."/>
            <person name="Ren Q."/>
            <person name="Amedeo P."/>
            <person name="Jones K.M."/>
            <person name="Tallon L.J."/>
            <person name="Delcher A.L."/>
            <person name="Salzberg S.L."/>
            <person name="Silva J.C."/>
            <person name="Haas B.J."/>
            <person name="Majoros W.H."/>
            <person name="Farzad M."/>
            <person name="Carlton J.M."/>
            <person name="Smith R.K. Jr."/>
            <person name="Garg J."/>
            <person name="Pearlman R.E."/>
            <person name="Karrer K.M."/>
            <person name="Sun L."/>
            <person name="Manning G."/>
            <person name="Elde N.C."/>
            <person name="Turkewitz A.P."/>
            <person name="Asai D.J."/>
            <person name="Wilkes D.E."/>
            <person name="Wang Y."/>
            <person name="Cai H."/>
            <person name="Collins K."/>
            <person name="Stewart B.A."/>
            <person name="Lee S.R."/>
            <person name="Wilamowska K."/>
            <person name="Weinberg Z."/>
            <person name="Ruzzo W.L."/>
            <person name="Wloga D."/>
            <person name="Gaertig J."/>
            <person name="Frankel J."/>
            <person name="Tsao C.-C."/>
            <person name="Gorovsky M.A."/>
            <person name="Keeling P.J."/>
            <person name="Waller R.F."/>
            <person name="Patron N.J."/>
            <person name="Cherry J.M."/>
            <person name="Stover N.A."/>
            <person name="Krieger C.J."/>
            <person name="del Toro C."/>
            <person name="Ryder H.F."/>
            <person name="Williamson S.C."/>
            <person name="Barbeau R.A."/>
            <person name="Hamilton E.P."/>
            <person name="Orias E."/>
        </authorList>
    </citation>
    <scope>NUCLEOTIDE SEQUENCE [LARGE SCALE GENOMIC DNA]</scope>
    <source>
        <strain evidence="17">SB210</strain>
    </source>
</reference>
<sequence length="334" mass="39248">MACSQYEYVKKFETYQTLLPNTYIVVRIDGKGFTKFTANHNFEKPNDKRGLDLMNKAAESVMETFNEIMLAYGQSDEFSFVFKKDAELYQRRTEKIVSCVVSCFTAAYAMHFSDYFNIKPSFLPMFDARAVCYPDFKNLRDYLNWRQVDCHINNLYNTCFWTMVQKGNMTPQKAQEILKDTLSDRKNEILFNDYGINYAKLEPQFRKGSTLIRVLVLKDKHANKEAEQAESQQKREKCEENQGLNKEGALQQQNEEGEEQKENAEELLKEESDSVMTKGEKKYIAGQKKQKKLNSKQLEKIEKSKYRSKIITLSDDIIQNEFWDKYKDSLKLQE</sequence>
<keyword evidence="7 10" id="KW-0547">Nucleotide-binding</keyword>
<evidence type="ECO:0000256" key="9">
    <source>
        <dbReference type="ARBA" id="ARBA00023134"/>
    </source>
</evidence>
<dbReference type="KEGG" id="tet:TTHERM_00085230"/>
<feature type="region of interest" description="Disordered" evidence="13">
    <location>
        <begin position="225"/>
        <end position="296"/>
    </location>
</feature>
<dbReference type="GO" id="GO:0006400">
    <property type="term" value="P:tRNA modification"/>
    <property type="evidence" value="ECO:0007669"/>
    <property type="project" value="UniProtKB-UniRule"/>
</dbReference>
<dbReference type="eggNOG" id="KOG2721">
    <property type="taxonomic scope" value="Eukaryota"/>
</dbReference>
<evidence type="ECO:0000256" key="6">
    <source>
        <dbReference type="ARBA" id="ARBA00022723"/>
    </source>
</evidence>
<evidence type="ECO:0000256" key="5">
    <source>
        <dbReference type="ARBA" id="ARBA00022695"/>
    </source>
</evidence>
<evidence type="ECO:0000256" key="12">
    <source>
        <dbReference type="PIRSR" id="PIRSR028980-2"/>
    </source>
</evidence>
<dbReference type="Proteomes" id="UP000009168">
    <property type="component" value="Unassembled WGS sequence"/>
</dbReference>
<evidence type="ECO:0000259" key="14">
    <source>
        <dbReference type="Pfam" id="PF04446"/>
    </source>
</evidence>
<feature type="compositionally biased region" description="Basic and acidic residues" evidence="13">
    <location>
        <begin position="225"/>
        <end position="240"/>
    </location>
</feature>
<dbReference type="EMBL" id="GG662749">
    <property type="protein sequence ID" value="EAR92425.1"/>
    <property type="molecule type" value="Genomic_DNA"/>
</dbReference>
<feature type="binding site" evidence="12">
    <location>
        <position position="29"/>
    </location>
    <ligand>
        <name>Mg(2+)</name>
        <dbReference type="ChEBI" id="CHEBI:18420"/>
        <label>2</label>
        <note>catalytic</note>
    </ligand>
</feature>
<dbReference type="EC" id="2.7.7.79" evidence="2 10"/>
<feature type="binding site" evidence="12">
    <location>
        <position position="30"/>
    </location>
    <ligand>
        <name>Mg(2+)</name>
        <dbReference type="ChEBI" id="CHEBI:18420"/>
        <label>1</label>
        <note>catalytic</note>
    </ligand>
</feature>
<feature type="binding site" evidence="12">
    <location>
        <position position="76"/>
    </location>
    <ligand>
        <name>Mg(2+)</name>
        <dbReference type="ChEBI" id="CHEBI:18420"/>
        <label>2</label>
        <note>catalytic</note>
    </ligand>
</feature>
<comment type="function">
    <text evidence="10">Adds a GMP to the 5'-end of tRNA(His) after transcription and RNase P cleavage.</text>
</comment>
<evidence type="ECO:0000256" key="8">
    <source>
        <dbReference type="ARBA" id="ARBA00022842"/>
    </source>
</evidence>
<feature type="binding site" evidence="12">
    <location>
        <position position="29"/>
    </location>
    <ligand>
        <name>Mg(2+)</name>
        <dbReference type="ChEBI" id="CHEBI:18420"/>
        <label>1</label>
        <note>catalytic</note>
    </ligand>
</feature>
<feature type="domain" description="Thg1 C-terminal" evidence="15">
    <location>
        <begin position="137"/>
        <end position="317"/>
    </location>
</feature>
<dbReference type="GO" id="GO:0008193">
    <property type="term" value="F:tRNA guanylyltransferase activity"/>
    <property type="evidence" value="ECO:0007669"/>
    <property type="project" value="UniProtKB-UniRule"/>
</dbReference>
<evidence type="ECO:0000256" key="1">
    <source>
        <dbReference type="ARBA" id="ARBA00010113"/>
    </source>
</evidence>
<dbReference type="OMA" id="WKQHTEI"/>
<comment type="catalytic activity">
    <reaction evidence="10">
        <text>a 5'-end ribonucleotide-tRNA(His) + GTP + ATP + H2O = a 5'-end phospho-guanosine-ribonucleotide-tRNA(His) + AMP + 2 diphosphate + H(+)</text>
        <dbReference type="Rhea" id="RHEA:54564"/>
        <dbReference type="Rhea" id="RHEA-COMP:14193"/>
        <dbReference type="Rhea" id="RHEA-COMP:14917"/>
        <dbReference type="ChEBI" id="CHEBI:15377"/>
        <dbReference type="ChEBI" id="CHEBI:15378"/>
        <dbReference type="ChEBI" id="CHEBI:30616"/>
        <dbReference type="ChEBI" id="CHEBI:33019"/>
        <dbReference type="ChEBI" id="CHEBI:37565"/>
        <dbReference type="ChEBI" id="CHEBI:138282"/>
        <dbReference type="ChEBI" id="CHEBI:141847"/>
        <dbReference type="ChEBI" id="CHEBI:456215"/>
        <dbReference type="EC" id="2.7.7.79"/>
    </reaction>
</comment>
<dbReference type="InterPro" id="IPR024956">
    <property type="entry name" value="tRNAHis_GuaTrfase_cat"/>
</dbReference>
<dbReference type="Gene3D" id="3.30.70.3000">
    <property type="match status" value="1"/>
</dbReference>
<evidence type="ECO:0000256" key="13">
    <source>
        <dbReference type="SAM" id="MobiDB-lite"/>
    </source>
</evidence>
<dbReference type="InterPro" id="IPR007537">
    <property type="entry name" value="tRNAHis_GuaTrfase_Thg1"/>
</dbReference>
<evidence type="ECO:0000256" key="3">
    <source>
        <dbReference type="ARBA" id="ARBA00022679"/>
    </source>
</evidence>
<organism evidence="16 17">
    <name type="scientific">Tetrahymena thermophila (strain SB210)</name>
    <dbReference type="NCBI Taxonomy" id="312017"/>
    <lineage>
        <taxon>Eukaryota</taxon>
        <taxon>Sar</taxon>
        <taxon>Alveolata</taxon>
        <taxon>Ciliophora</taxon>
        <taxon>Intramacronucleata</taxon>
        <taxon>Oligohymenophorea</taxon>
        <taxon>Hymenostomatida</taxon>
        <taxon>Tetrahymenina</taxon>
        <taxon>Tetrahymenidae</taxon>
        <taxon>Tetrahymena</taxon>
    </lineage>
</organism>
<dbReference type="AlphaFoldDB" id="Q236S5"/>
<dbReference type="GeneID" id="7824268"/>
<dbReference type="InterPro" id="IPR038469">
    <property type="entry name" value="tRNAHis_GuaTrfase_Thg1_sf"/>
</dbReference>
<evidence type="ECO:0000256" key="7">
    <source>
        <dbReference type="ARBA" id="ARBA00022741"/>
    </source>
</evidence>
<dbReference type="STRING" id="312017.Q236S5"/>
<feature type="binding site" evidence="12">
    <location>
        <position position="76"/>
    </location>
    <ligand>
        <name>Mg(2+)</name>
        <dbReference type="ChEBI" id="CHEBI:18420"/>
        <label>1</label>
        <note>catalytic</note>
    </ligand>
</feature>
<accession>Q236S5</accession>
<feature type="domain" description="tRNAHis guanylyltransferase catalytic" evidence="14">
    <location>
        <begin position="6"/>
        <end position="134"/>
    </location>
</feature>
<dbReference type="InterPro" id="IPR025845">
    <property type="entry name" value="Thg1_C_dom"/>
</dbReference>
<dbReference type="Pfam" id="PF14413">
    <property type="entry name" value="Thg1C"/>
    <property type="match status" value="1"/>
</dbReference>
<keyword evidence="5 10" id="KW-0548">Nucleotidyltransferase</keyword>
<dbReference type="GO" id="GO:0000287">
    <property type="term" value="F:magnesium ion binding"/>
    <property type="evidence" value="ECO:0007669"/>
    <property type="project" value="UniProtKB-UniRule"/>
</dbReference>
<keyword evidence="6 10" id="KW-0479">Metal-binding</keyword>
<protein>
    <recommendedName>
        <fullName evidence="2 10">tRNA(His) guanylyltransferase</fullName>
        <ecNumber evidence="2 10">2.7.7.79</ecNumber>
    </recommendedName>
    <alternativeName>
        <fullName evidence="10">tRNA-histidine guanylyltransferase</fullName>
    </alternativeName>
</protein>
<name>Q236S5_TETTS</name>
<keyword evidence="3 10" id="KW-0808">Transferase</keyword>
<gene>
    <name evidence="16" type="ORF">TTHERM_00085230</name>
</gene>
<keyword evidence="8 10" id="KW-0460">Magnesium</keyword>
<evidence type="ECO:0000256" key="11">
    <source>
        <dbReference type="PIRSR" id="PIRSR028980-1"/>
    </source>
</evidence>
<dbReference type="PIRSF" id="PIRSF028980">
    <property type="entry name" value="tRNAHis_guanylyltransferase"/>
    <property type="match status" value="1"/>
</dbReference>
<dbReference type="OrthoDB" id="62560at2759"/>
<comment type="similarity">
    <text evidence="1 10">Belongs to the tRNA(His) guanylyltransferase family.</text>
</comment>
<keyword evidence="4 10" id="KW-0819">tRNA processing</keyword>
<dbReference type="PANTHER" id="PTHR12729:SF6">
    <property type="entry name" value="TRNA(HIS) GUANYLYLTRANSFERASE-RELATED"/>
    <property type="match status" value="1"/>
</dbReference>
<comment type="cofactor">
    <cofactor evidence="12">
        <name>Mg(2+)</name>
        <dbReference type="ChEBI" id="CHEBI:18420"/>
    </cofactor>
    <text evidence="12">Binds 2 magnesium ions per subunit.</text>
</comment>
<dbReference type="FunCoup" id="Q236S5">
    <property type="interactions" value="343"/>
</dbReference>
<dbReference type="Pfam" id="PF04446">
    <property type="entry name" value="Thg1"/>
    <property type="match status" value="1"/>
</dbReference>
<evidence type="ECO:0000256" key="10">
    <source>
        <dbReference type="PIRNR" id="PIRNR028980"/>
    </source>
</evidence>